<dbReference type="InParanoid" id="C5XA29"/>
<name>C5XA29_SORBI</name>
<dbReference type="EMBL" id="CM000761">
    <property type="protein sequence ID" value="EER97308.2"/>
    <property type="molecule type" value="Genomic_DNA"/>
</dbReference>
<sequence length="116" mass="12979">MTAAVLRAAVTGARHGGCRPTPSLPLSPSLPSFLPPLAWQPLRNPIYHLSAFPSVHAIHISLPCLMLHIFLVLWLTLRSNEISRCRFSLKNQGKKILRWCTGKKFLAMEHNFIAAK</sequence>
<evidence type="ECO:0000313" key="2">
    <source>
        <dbReference type="EMBL" id="EER97308.2"/>
    </source>
</evidence>
<proteinExistence type="predicted"/>
<reference evidence="3" key="2">
    <citation type="journal article" date="2018" name="Plant J.">
        <title>The Sorghum bicolor reference genome: improved assembly, gene annotations, a transcriptome atlas, and signatures of genome organization.</title>
        <authorList>
            <person name="McCormick R.F."/>
            <person name="Truong S.K."/>
            <person name="Sreedasyam A."/>
            <person name="Jenkins J."/>
            <person name="Shu S."/>
            <person name="Sims D."/>
            <person name="Kennedy M."/>
            <person name="Amirebrahimi M."/>
            <person name="Weers B.D."/>
            <person name="McKinley B."/>
            <person name="Mattison A."/>
            <person name="Morishige D.T."/>
            <person name="Grimwood J."/>
            <person name="Schmutz J."/>
            <person name="Mullet J.E."/>
        </authorList>
    </citation>
    <scope>NUCLEOTIDE SEQUENCE [LARGE SCALE GENOMIC DNA]</scope>
    <source>
        <strain evidence="3">cv. BTx623</strain>
    </source>
</reference>
<accession>C5XA29</accession>
<dbReference type="Gramene" id="EER97308">
    <property type="protein sequence ID" value="EER97308"/>
    <property type="gene ID" value="SORBI_3002G322200"/>
</dbReference>
<protein>
    <submittedName>
        <fullName evidence="2">Uncharacterized protein</fullName>
    </submittedName>
</protein>
<keyword evidence="3" id="KW-1185">Reference proteome</keyword>
<gene>
    <name evidence="2" type="ORF">SORBI_3002G322200</name>
</gene>
<organism evidence="2 3">
    <name type="scientific">Sorghum bicolor</name>
    <name type="common">Sorghum</name>
    <name type="synonym">Sorghum vulgare</name>
    <dbReference type="NCBI Taxonomy" id="4558"/>
    <lineage>
        <taxon>Eukaryota</taxon>
        <taxon>Viridiplantae</taxon>
        <taxon>Streptophyta</taxon>
        <taxon>Embryophyta</taxon>
        <taxon>Tracheophyta</taxon>
        <taxon>Spermatophyta</taxon>
        <taxon>Magnoliopsida</taxon>
        <taxon>Liliopsida</taxon>
        <taxon>Poales</taxon>
        <taxon>Poaceae</taxon>
        <taxon>PACMAD clade</taxon>
        <taxon>Panicoideae</taxon>
        <taxon>Andropogonodae</taxon>
        <taxon>Andropogoneae</taxon>
        <taxon>Sorghinae</taxon>
        <taxon>Sorghum</taxon>
    </lineage>
</organism>
<keyword evidence="1" id="KW-0812">Transmembrane</keyword>
<evidence type="ECO:0000313" key="3">
    <source>
        <dbReference type="Proteomes" id="UP000000768"/>
    </source>
</evidence>
<keyword evidence="1" id="KW-1133">Transmembrane helix</keyword>
<dbReference type="HOGENOM" id="CLU_691862_0_0_1"/>
<evidence type="ECO:0000256" key="1">
    <source>
        <dbReference type="SAM" id="Phobius"/>
    </source>
</evidence>
<reference evidence="2 3" key="1">
    <citation type="journal article" date="2009" name="Nature">
        <title>The Sorghum bicolor genome and the diversification of grasses.</title>
        <authorList>
            <person name="Paterson A.H."/>
            <person name="Bowers J.E."/>
            <person name="Bruggmann R."/>
            <person name="Dubchak I."/>
            <person name="Grimwood J."/>
            <person name="Gundlach H."/>
            <person name="Haberer G."/>
            <person name="Hellsten U."/>
            <person name="Mitros T."/>
            <person name="Poliakov A."/>
            <person name="Schmutz J."/>
            <person name="Spannagl M."/>
            <person name="Tang H."/>
            <person name="Wang X."/>
            <person name="Wicker T."/>
            <person name="Bharti A.K."/>
            <person name="Chapman J."/>
            <person name="Feltus F.A."/>
            <person name="Gowik U."/>
            <person name="Grigoriev I.V."/>
            <person name="Lyons E."/>
            <person name="Maher C.A."/>
            <person name="Martis M."/>
            <person name="Narechania A."/>
            <person name="Otillar R.P."/>
            <person name="Penning B.W."/>
            <person name="Salamov A.A."/>
            <person name="Wang Y."/>
            <person name="Zhang L."/>
            <person name="Carpita N.C."/>
            <person name="Freeling M."/>
            <person name="Gingle A.R."/>
            <person name="Hash C.T."/>
            <person name="Keller B."/>
            <person name="Klein P."/>
            <person name="Kresovich S."/>
            <person name="McCann M.C."/>
            <person name="Ming R."/>
            <person name="Peterson D.G."/>
            <person name="Mehboob-ur-Rahman"/>
            <person name="Ware D."/>
            <person name="Westhoff P."/>
            <person name="Mayer K.F."/>
            <person name="Messing J."/>
            <person name="Rokhsar D.S."/>
        </authorList>
    </citation>
    <scope>NUCLEOTIDE SEQUENCE [LARGE SCALE GENOMIC DNA]</scope>
    <source>
        <strain evidence="3">cv. BTx623</strain>
    </source>
</reference>
<dbReference type="AlphaFoldDB" id="C5XA29"/>
<feature type="transmembrane region" description="Helical" evidence="1">
    <location>
        <begin position="57"/>
        <end position="77"/>
    </location>
</feature>
<dbReference type="Proteomes" id="UP000000768">
    <property type="component" value="Chromosome 2"/>
</dbReference>
<keyword evidence="1" id="KW-0472">Membrane</keyword>